<gene>
    <name evidence="2" type="ORF">MKW98_018005</name>
</gene>
<proteinExistence type="predicted"/>
<sequence length="230" mass="25562">MKDTVVKICVSLDHIEANDENEVVAMNNQEDVSSTRRKQAAAEVGVVRFAFGTGVVVKRGYVLTADHVVSGAKHVFIRKMEKIDYYHCSIVKSDEAIGLALLKIERKKVPKKPKNGAVGDNKDKDDDEEEPKYLVKASGFDGKGVEDEDNGEEEDNKEEEEEEEDGDLVFIKLAKLFGGHGKILRIKGSYALIEFKDTAGVNKALLKDGSRLFGKRIKVEAVNQNQHKTQ</sequence>
<dbReference type="GO" id="GO:0003676">
    <property type="term" value="F:nucleic acid binding"/>
    <property type="evidence" value="ECO:0007669"/>
    <property type="project" value="InterPro"/>
</dbReference>
<dbReference type="InterPro" id="IPR009003">
    <property type="entry name" value="Peptidase_S1_PA"/>
</dbReference>
<evidence type="ECO:0000313" key="2">
    <source>
        <dbReference type="EMBL" id="KAI3954181.1"/>
    </source>
</evidence>
<dbReference type="SUPFAM" id="SSF50494">
    <property type="entry name" value="Trypsin-like serine proteases"/>
    <property type="match status" value="1"/>
</dbReference>
<dbReference type="InterPro" id="IPR035979">
    <property type="entry name" value="RBD_domain_sf"/>
</dbReference>
<organism evidence="2 3">
    <name type="scientific">Papaver atlanticum</name>
    <dbReference type="NCBI Taxonomy" id="357466"/>
    <lineage>
        <taxon>Eukaryota</taxon>
        <taxon>Viridiplantae</taxon>
        <taxon>Streptophyta</taxon>
        <taxon>Embryophyta</taxon>
        <taxon>Tracheophyta</taxon>
        <taxon>Spermatophyta</taxon>
        <taxon>Magnoliopsida</taxon>
        <taxon>Ranunculales</taxon>
        <taxon>Papaveraceae</taxon>
        <taxon>Papaveroideae</taxon>
        <taxon>Papaver</taxon>
    </lineage>
</organism>
<dbReference type="Proteomes" id="UP001202328">
    <property type="component" value="Unassembled WGS sequence"/>
</dbReference>
<accession>A0AAD4TGQ2</accession>
<comment type="caution">
    <text evidence="2">The sequence shown here is derived from an EMBL/GenBank/DDBJ whole genome shotgun (WGS) entry which is preliminary data.</text>
</comment>
<evidence type="ECO:0000313" key="3">
    <source>
        <dbReference type="Proteomes" id="UP001202328"/>
    </source>
</evidence>
<dbReference type="EMBL" id="JAJJMB010002020">
    <property type="protein sequence ID" value="KAI3954181.1"/>
    <property type="molecule type" value="Genomic_DNA"/>
</dbReference>
<feature type="region of interest" description="Disordered" evidence="1">
    <location>
        <begin position="111"/>
        <end position="165"/>
    </location>
</feature>
<evidence type="ECO:0000256" key="1">
    <source>
        <dbReference type="SAM" id="MobiDB-lite"/>
    </source>
</evidence>
<feature type="compositionally biased region" description="Acidic residues" evidence="1">
    <location>
        <begin position="146"/>
        <end position="165"/>
    </location>
</feature>
<keyword evidence="3" id="KW-1185">Reference proteome</keyword>
<name>A0AAD4TGQ2_9MAGN</name>
<reference evidence="2" key="1">
    <citation type="submission" date="2022-04" db="EMBL/GenBank/DDBJ databases">
        <title>A functionally conserved STORR gene fusion in Papaver species that diverged 16.8 million years ago.</title>
        <authorList>
            <person name="Catania T."/>
        </authorList>
    </citation>
    <scope>NUCLEOTIDE SEQUENCE</scope>
    <source>
        <strain evidence="2">S-188037</strain>
    </source>
</reference>
<dbReference type="AlphaFoldDB" id="A0AAD4TGQ2"/>
<dbReference type="SUPFAM" id="SSF54928">
    <property type="entry name" value="RNA-binding domain, RBD"/>
    <property type="match status" value="1"/>
</dbReference>
<protein>
    <recommendedName>
        <fullName evidence="4">RRM domain-containing protein</fullName>
    </recommendedName>
</protein>
<dbReference type="Gene3D" id="3.30.70.330">
    <property type="match status" value="1"/>
</dbReference>
<dbReference type="InterPro" id="IPR012677">
    <property type="entry name" value="Nucleotide-bd_a/b_plait_sf"/>
</dbReference>
<dbReference type="Gene3D" id="2.40.10.120">
    <property type="match status" value="1"/>
</dbReference>
<evidence type="ECO:0008006" key="4">
    <source>
        <dbReference type="Google" id="ProtNLM"/>
    </source>
</evidence>